<feature type="compositionally biased region" description="Basic residues" evidence="1">
    <location>
        <begin position="195"/>
        <end position="213"/>
    </location>
</feature>
<feature type="region of interest" description="Disordered" evidence="1">
    <location>
        <begin position="193"/>
        <end position="213"/>
    </location>
</feature>
<evidence type="ECO:0000313" key="4">
    <source>
        <dbReference type="EMBL" id="ORX89797.1"/>
    </source>
</evidence>
<reference evidence="4 5" key="1">
    <citation type="submission" date="2016-07" db="EMBL/GenBank/DDBJ databases">
        <title>Pervasive Adenine N6-methylation of Active Genes in Fungi.</title>
        <authorList>
            <consortium name="DOE Joint Genome Institute"/>
            <person name="Mondo S.J."/>
            <person name="Dannebaum R.O."/>
            <person name="Kuo R.C."/>
            <person name="Labutti K."/>
            <person name="Haridas S."/>
            <person name="Kuo A."/>
            <person name="Salamov A."/>
            <person name="Ahrendt S.R."/>
            <person name="Lipzen A."/>
            <person name="Sullivan W."/>
            <person name="Andreopoulos W.B."/>
            <person name="Clum A."/>
            <person name="Lindquist E."/>
            <person name="Daum C."/>
            <person name="Ramamoorthy G.K."/>
            <person name="Gryganskyi A."/>
            <person name="Culley D."/>
            <person name="Magnuson J.K."/>
            <person name="James T.Y."/>
            <person name="O'Malley M.A."/>
            <person name="Stajich J.E."/>
            <person name="Spatafora J.W."/>
            <person name="Visel A."/>
            <person name="Grigoriev I.V."/>
        </authorList>
    </citation>
    <scope>NUCLEOTIDE SEQUENCE [LARGE SCALE GENOMIC DNA]</scope>
    <source>
        <strain evidence="4 5">CBS 931.73</strain>
    </source>
</reference>
<dbReference type="InParanoid" id="A0A1Y1XVM0"/>
<evidence type="ECO:0000256" key="1">
    <source>
        <dbReference type="SAM" id="MobiDB-lite"/>
    </source>
</evidence>
<organism evidence="4 5">
    <name type="scientific">Basidiobolus meristosporus CBS 931.73</name>
    <dbReference type="NCBI Taxonomy" id="1314790"/>
    <lineage>
        <taxon>Eukaryota</taxon>
        <taxon>Fungi</taxon>
        <taxon>Fungi incertae sedis</taxon>
        <taxon>Zoopagomycota</taxon>
        <taxon>Entomophthoromycotina</taxon>
        <taxon>Basidiobolomycetes</taxon>
        <taxon>Basidiobolales</taxon>
        <taxon>Basidiobolaceae</taxon>
        <taxon>Basidiobolus</taxon>
    </lineage>
</organism>
<feature type="domain" description="SCP" evidence="3">
    <location>
        <begin position="27"/>
        <end position="139"/>
    </location>
</feature>
<dbReference type="Proteomes" id="UP000193498">
    <property type="component" value="Unassembled WGS sequence"/>
</dbReference>
<proteinExistence type="predicted"/>
<dbReference type="SUPFAM" id="SSF55797">
    <property type="entry name" value="PR-1-like"/>
    <property type="match status" value="1"/>
</dbReference>
<name>A0A1Y1XVM0_9FUNG</name>
<dbReference type="InterPro" id="IPR014044">
    <property type="entry name" value="CAP_dom"/>
</dbReference>
<dbReference type="CDD" id="cd05379">
    <property type="entry name" value="CAP_bacterial"/>
    <property type="match status" value="1"/>
</dbReference>
<sequence length="224" mass="25028">MHLYIAVQVFIYFLFLGSAFGDPQQQLELVNAERKKSGAAPLALDKRLVECAQRHTDYQAQTRKMTHDEPGRPLEVRIEAVDVAWANIGENVAEGFEDDEKVMDSWMHSPGHRQNILNPQFTHLGVGFSEDGNYWTQVFAKITDKAVPYLVIGQVGISANVHGQPTSTSREDGKDMEVGGAIPIPLRGGLFGNKHSQHTGARHRPFHGQHKKRAKLNIRSIKTI</sequence>
<protein>
    <submittedName>
        <fullName evidence="4">SCP-domain-containing protein</fullName>
    </submittedName>
</protein>
<dbReference type="InterPro" id="IPR035940">
    <property type="entry name" value="CAP_sf"/>
</dbReference>
<dbReference type="PANTHER" id="PTHR31157:SF1">
    <property type="entry name" value="SCP DOMAIN-CONTAINING PROTEIN"/>
    <property type="match status" value="1"/>
</dbReference>
<dbReference type="Pfam" id="PF00188">
    <property type="entry name" value="CAP"/>
    <property type="match status" value="1"/>
</dbReference>
<comment type="caution">
    <text evidence="4">The sequence shown here is derived from an EMBL/GenBank/DDBJ whole genome shotgun (WGS) entry which is preliminary data.</text>
</comment>
<dbReference type="AlphaFoldDB" id="A0A1Y1XVM0"/>
<dbReference type="Gene3D" id="3.40.33.10">
    <property type="entry name" value="CAP"/>
    <property type="match status" value="1"/>
</dbReference>
<dbReference type="PANTHER" id="PTHR31157">
    <property type="entry name" value="SCP DOMAIN-CONTAINING PROTEIN"/>
    <property type="match status" value="1"/>
</dbReference>
<evidence type="ECO:0000256" key="2">
    <source>
        <dbReference type="SAM" id="SignalP"/>
    </source>
</evidence>
<evidence type="ECO:0000313" key="5">
    <source>
        <dbReference type="Proteomes" id="UP000193498"/>
    </source>
</evidence>
<dbReference type="STRING" id="1314790.A0A1Y1XVM0"/>
<gene>
    <name evidence="4" type="ORF">K493DRAFT_382167</name>
</gene>
<keyword evidence="2" id="KW-0732">Signal</keyword>
<feature type="signal peptide" evidence="2">
    <location>
        <begin position="1"/>
        <end position="21"/>
    </location>
</feature>
<evidence type="ECO:0000259" key="3">
    <source>
        <dbReference type="Pfam" id="PF00188"/>
    </source>
</evidence>
<accession>A0A1Y1XVM0</accession>
<keyword evidence="5" id="KW-1185">Reference proteome</keyword>
<dbReference type="OrthoDB" id="568194at2759"/>
<feature type="chain" id="PRO_5013208837" evidence="2">
    <location>
        <begin position="22"/>
        <end position="224"/>
    </location>
</feature>
<dbReference type="EMBL" id="MCFE01000422">
    <property type="protein sequence ID" value="ORX89797.1"/>
    <property type="molecule type" value="Genomic_DNA"/>
</dbReference>